<feature type="transmembrane region" description="Helical" evidence="8">
    <location>
        <begin position="266"/>
        <end position="290"/>
    </location>
</feature>
<dbReference type="GO" id="GO:0005886">
    <property type="term" value="C:plasma membrane"/>
    <property type="evidence" value="ECO:0007669"/>
    <property type="project" value="UniProtKB-SubCell"/>
</dbReference>
<proteinExistence type="inferred from homology"/>
<keyword evidence="11" id="KW-1185">Reference proteome</keyword>
<keyword evidence="7 8" id="KW-0472">Membrane</keyword>
<evidence type="ECO:0000256" key="5">
    <source>
        <dbReference type="ARBA" id="ARBA00022692"/>
    </source>
</evidence>
<feature type="transmembrane region" description="Helical" evidence="8">
    <location>
        <begin position="31"/>
        <end position="51"/>
    </location>
</feature>
<keyword evidence="5 8" id="KW-0812">Transmembrane</keyword>
<organism evidence="10 11">
    <name type="scientific">Roseimicrobium gellanilyticum</name>
    <dbReference type="NCBI Taxonomy" id="748857"/>
    <lineage>
        <taxon>Bacteria</taxon>
        <taxon>Pseudomonadati</taxon>
        <taxon>Verrucomicrobiota</taxon>
        <taxon>Verrucomicrobiia</taxon>
        <taxon>Verrucomicrobiales</taxon>
        <taxon>Verrucomicrobiaceae</taxon>
        <taxon>Roseimicrobium</taxon>
    </lineage>
</organism>
<evidence type="ECO:0000256" key="4">
    <source>
        <dbReference type="ARBA" id="ARBA00022475"/>
    </source>
</evidence>
<dbReference type="InterPro" id="IPR047817">
    <property type="entry name" value="ABC2_TM_bact-type"/>
</dbReference>
<reference evidence="10 11" key="1">
    <citation type="submission" date="2018-06" db="EMBL/GenBank/DDBJ databases">
        <title>Genomic Encyclopedia of Type Strains, Phase IV (KMG-IV): sequencing the most valuable type-strain genomes for metagenomic binning, comparative biology and taxonomic classification.</title>
        <authorList>
            <person name="Goeker M."/>
        </authorList>
    </citation>
    <scope>NUCLEOTIDE SEQUENCE [LARGE SCALE GENOMIC DNA]</scope>
    <source>
        <strain evidence="10 11">DSM 25532</strain>
    </source>
</reference>
<evidence type="ECO:0000313" key="11">
    <source>
        <dbReference type="Proteomes" id="UP000253426"/>
    </source>
</evidence>
<dbReference type="Pfam" id="PF12698">
    <property type="entry name" value="ABC2_membrane_3"/>
    <property type="match status" value="1"/>
</dbReference>
<comment type="caution">
    <text evidence="10">The sequence shown here is derived from an EMBL/GenBank/DDBJ whole genome shotgun (WGS) entry which is preliminary data.</text>
</comment>
<dbReference type="AlphaFoldDB" id="A0A366HPW0"/>
<feature type="domain" description="ABC transmembrane type-2" evidence="9">
    <location>
        <begin position="152"/>
        <end position="381"/>
    </location>
</feature>
<dbReference type="OrthoDB" id="9776218at2"/>
<feature type="transmembrane region" description="Helical" evidence="8">
    <location>
        <begin position="238"/>
        <end position="260"/>
    </location>
</feature>
<feature type="transmembrane region" description="Helical" evidence="8">
    <location>
        <begin position="190"/>
        <end position="211"/>
    </location>
</feature>
<feature type="transmembrane region" description="Helical" evidence="8">
    <location>
        <begin position="358"/>
        <end position="375"/>
    </location>
</feature>
<dbReference type="Gene3D" id="3.40.1710.10">
    <property type="entry name" value="abc type-2 transporter like domain"/>
    <property type="match status" value="1"/>
</dbReference>
<keyword evidence="6 8" id="KW-1133">Transmembrane helix</keyword>
<dbReference type="InterPro" id="IPR013525">
    <property type="entry name" value="ABC2_TM"/>
</dbReference>
<protein>
    <submittedName>
        <fullName evidence="10">ABC-2 type transport system permease protein</fullName>
    </submittedName>
</protein>
<dbReference type="InterPro" id="IPR051449">
    <property type="entry name" value="ABC-2_transporter_component"/>
</dbReference>
<evidence type="ECO:0000256" key="8">
    <source>
        <dbReference type="SAM" id="Phobius"/>
    </source>
</evidence>
<evidence type="ECO:0000256" key="7">
    <source>
        <dbReference type="ARBA" id="ARBA00023136"/>
    </source>
</evidence>
<gene>
    <name evidence="10" type="ORF">DES53_104321</name>
</gene>
<dbReference type="EMBL" id="QNRR01000004">
    <property type="protein sequence ID" value="RBP44500.1"/>
    <property type="molecule type" value="Genomic_DNA"/>
</dbReference>
<accession>A0A366HPW0</accession>
<dbReference type="PROSITE" id="PS51012">
    <property type="entry name" value="ABC_TM2"/>
    <property type="match status" value="1"/>
</dbReference>
<dbReference type="PANTHER" id="PTHR30294">
    <property type="entry name" value="MEMBRANE COMPONENT OF ABC TRANSPORTER YHHJ-RELATED"/>
    <property type="match status" value="1"/>
</dbReference>
<evidence type="ECO:0000256" key="6">
    <source>
        <dbReference type="ARBA" id="ARBA00022989"/>
    </source>
</evidence>
<evidence type="ECO:0000256" key="3">
    <source>
        <dbReference type="ARBA" id="ARBA00022448"/>
    </source>
</evidence>
<dbReference type="GO" id="GO:0140359">
    <property type="term" value="F:ABC-type transporter activity"/>
    <property type="evidence" value="ECO:0007669"/>
    <property type="project" value="InterPro"/>
</dbReference>
<keyword evidence="3" id="KW-0813">Transport</keyword>
<dbReference type="Proteomes" id="UP000253426">
    <property type="component" value="Unassembled WGS sequence"/>
</dbReference>
<name>A0A366HPW0_9BACT</name>
<keyword evidence="4" id="KW-1003">Cell membrane</keyword>
<dbReference type="RefSeq" id="WP_113958896.1">
    <property type="nucleotide sequence ID" value="NZ_QNRR01000004.1"/>
</dbReference>
<evidence type="ECO:0000256" key="1">
    <source>
        <dbReference type="ARBA" id="ARBA00004651"/>
    </source>
</evidence>
<feature type="transmembrane region" description="Helical" evidence="8">
    <location>
        <begin position="302"/>
        <end position="320"/>
    </location>
</feature>
<comment type="subcellular location">
    <subcellularLocation>
        <location evidence="1">Cell membrane</location>
        <topology evidence="1">Multi-pass membrane protein</topology>
    </subcellularLocation>
</comment>
<evidence type="ECO:0000259" key="9">
    <source>
        <dbReference type="PROSITE" id="PS51012"/>
    </source>
</evidence>
<sequence>MSTGHTNSRFSLTRFAAIVIKEFVQMRRDRLTFGMMVGIPILQLVLFGFAINSDPKNLPAAVHLADHGPQARTLLQAIKNSGYYQFVRESATEQEAFDLLARGEVQFVIQIPQNFTRDFLRGDRPTLLVEADATDPGATSNAISSLRTLVNSSLKNDLKGSLSFLAGTEGPVDLRIHAKYNPEAITQYNIVPGLMGVVLTMTMVMITSLAITRERERGTMENLLAMPTRPLEVMTGKIIPYIFMGYVQVTVILIAAHYLFRVPMSGSLALLLLAAFVFIVANLAVGIMFSTLAKNQLQAMQMSFFFFLPSLLLSGFMFPFRGMPVWAQMLGEVFPLTHFLRIIRGILLKGNGAIEMGLQLWQIALFATVVMFIGVKRYKQTLD</sequence>
<evidence type="ECO:0000256" key="2">
    <source>
        <dbReference type="ARBA" id="ARBA00007783"/>
    </source>
</evidence>
<evidence type="ECO:0000313" key="10">
    <source>
        <dbReference type="EMBL" id="RBP44500.1"/>
    </source>
</evidence>
<dbReference type="PANTHER" id="PTHR30294:SF29">
    <property type="entry name" value="MULTIDRUG ABC TRANSPORTER PERMEASE YBHS-RELATED"/>
    <property type="match status" value="1"/>
</dbReference>
<comment type="similarity">
    <text evidence="2">Belongs to the ABC-2 integral membrane protein family.</text>
</comment>